<dbReference type="GO" id="GO:0000976">
    <property type="term" value="F:transcription cis-regulatory region binding"/>
    <property type="evidence" value="ECO:0007669"/>
    <property type="project" value="TreeGrafter"/>
</dbReference>
<proteinExistence type="predicted"/>
<dbReference type="RefSeq" id="WP_055516712.1">
    <property type="nucleotide sequence ID" value="NZ_AP023440.1"/>
</dbReference>
<evidence type="ECO:0000313" key="4">
    <source>
        <dbReference type="Proteomes" id="UP000516444"/>
    </source>
</evidence>
<keyword evidence="1" id="KW-0238">DNA-binding</keyword>
<evidence type="ECO:0000313" key="3">
    <source>
        <dbReference type="EMBL" id="BCL27968.1"/>
    </source>
</evidence>
<dbReference type="OrthoDB" id="3217159at2"/>
<accession>A0A7G1NXT0</accession>
<organism evidence="3 4">
    <name type="scientific">Streptomyces aurantiacus</name>
    <dbReference type="NCBI Taxonomy" id="47760"/>
    <lineage>
        <taxon>Bacteria</taxon>
        <taxon>Bacillati</taxon>
        <taxon>Actinomycetota</taxon>
        <taxon>Actinomycetes</taxon>
        <taxon>Kitasatosporales</taxon>
        <taxon>Streptomycetaceae</taxon>
        <taxon>Streptomyces</taxon>
        <taxon>Streptomyces aurantiacus group</taxon>
    </lineage>
</organism>
<dbReference type="Proteomes" id="UP000516444">
    <property type="component" value="Chromosome"/>
</dbReference>
<dbReference type="InterPro" id="IPR009057">
    <property type="entry name" value="Homeodomain-like_sf"/>
</dbReference>
<evidence type="ECO:0000256" key="1">
    <source>
        <dbReference type="ARBA" id="ARBA00023125"/>
    </source>
</evidence>
<reference evidence="3 4" key="1">
    <citation type="journal article" date="2014" name="Int. J. Syst. Evol. Microbiol.">
        <title>Complete genome sequence of Corynebacterium casei LMG S-19264T (=DSM 44701T), isolated from a smear-ripened cheese.</title>
        <authorList>
            <consortium name="US DOE Joint Genome Institute (JGI-PGF)"/>
            <person name="Walter F."/>
            <person name="Albersmeier A."/>
            <person name="Kalinowski J."/>
            <person name="Ruckert C."/>
        </authorList>
    </citation>
    <scope>NUCLEOTIDE SEQUENCE [LARGE SCALE GENOMIC DNA]</scope>
    <source>
        <strain evidence="3 4">JCM 4677</strain>
    </source>
</reference>
<keyword evidence="4" id="KW-1185">Reference proteome</keyword>
<protein>
    <submittedName>
        <fullName evidence="3">TetR family transcriptional regulator</fullName>
    </submittedName>
</protein>
<gene>
    <name evidence="3" type="ORF">GCM10017557_28270</name>
</gene>
<dbReference type="InterPro" id="IPR001647">
    <property type="entry name" value="HTH_TetR"/>
</dbReference>
<feature type="domain" description="HTH tetR-type" evidence="2">
    <location>
        <begin position="20"/>
        <end position="56"/>
    </location>
</feature>
<dbReference type="SUPFAM" id="SSF46689">
    <property type="entry name" value="Homeodomain-like"/>
    <property type="match status" value="1"/>
</dbReference>
<dbReference type="Pfam" id="PF00440">
    <property type="entry name" value="TetR_N"/>
    <property type="match status" value="1"/>
</dbReference>
<sequence length="201" mass="21044">MTAQTGAGRTNQKQRTRTAIVAAARQLTATGAEVTMPAIARAALVSEATAYRYFPDLPSLISEALAGVWAPPAEALAPVADSVDPVERVAFACEFLLRGILARQGSVRAMIAATVTRPETVTRRPGIRFGLIDHALLPLEDTLGTTDPDAFAQLKRDLAVVVSAEALFTLTDLCGLGAEEAVISAVRTASTLTEAAVRSTA</sequence>
<name>A0A7G1NXT0_9ACTN</name>
<dbReference type="AlphaFoldDB" id="A0A7G1NXT0"/>
<dbReference type="InterPro" id="IPR050109">
    <property type="entry name" value="HTH-type_TetR-like_transc_reg"/>
</dbReference>
<dbReference type="KEGG" id="sgm:GCM10017557_28270"/>
<evidence type="ECO:0000259" key="2">
    <source>
        <dbReference type="Pfam" id="PF00440"/>
    </source>
</evidence>
<dbReference type="EMBL" id="AP023440">
    <property type="protein sequence ID" value="BCL27968.1"/>
    <property type="molecule type" value="Genomic_DNA"/>
</dbReference>
<dbReference type="GO" id="GO:0003700">
    <property type="term" value="F:DNA-binding transcription factor activity"/>
    <property type="evidence" value="ECO:0007669"/>
    <property type="project" value="TreeGrafter"/>
</dbReference>
<dbReference type="Gene3D" id="1.10.357.10">
    <property type="entry name" value="Tetracycline Repressor, domain 2"/>
    <property type="match status" value="1"/>
</dbReference>
<dbReference type="PANTHER" id="PTHR30055">
    <property type="entry name" value="HTH-TYPE TRANSCRIPTIONAL REGULATOR RUTR"/>
    <property type="match status" value="1"/>
</dbReference>
<dbReference type="PANTHER" id="PTHR30055:SF226">
    <property type="entry name" value="HTH-TYPE TRANSCRIPTIONAL REGULATOR PKSA"/>
    <property type="match status" value="1"/>
</dbReference>